<dbReference type="EMBL" id="CP106831">
    <property type="protein sequence ID" value="WIH96497.1"/>
    <property type="molecule type" value="Genomic_DNA"/>
</dbReference>
<protein>
    <submittedName>
        <fullName evidence="1">Aspartyl protease family protein</fullName>
    </submittedName>
</protein>
<proteinExistence type="predicted"/>
<organism evidence="1 2">
    <name type="scientific">Empedobacter falsenii</name>
    <dbReference type="NCBI Taxonomy" id="343874"/>
    <lineage>
        <taxon>Bacteria</taxon>
        <taxon>Pseudomonadati</taxon>
        <taxon>Bacteroidota</taxon>
        <taxon>Flavobacteriia</taxon>
        <taxon>Flavobacteriales</taxon>
        <taxon>Weeksellaceae</taxon>
        <taxon>Empedobacter</taxon>
    </lineage>
</organism>
<accession>A0ABY8V557</accession>
<reference evidence="1 2" key="1">
    <citation type="submission" date="2022-09" db="EMBL/GenBank/DDBJ databases">
        <title>Whole genome sequencing analysis of tet(X)-positive Empedobacter falsenii YWS9-3.</title>
        <authorList>
            <person name="Chen C."/>
            <person name="Lv Y.-L."/>
        </authorList>
    </citation>
    <scope>NUCLEOTIDE SEQUENCE [LARGE SCALE GENOMIC DNA]</scope>
    <source>
        <strain evidence="1 2">YWS9-3_T</strain>
    </source>
</reference>
<dbReference type="SUPFAM" id="SSF50156">
    <property type="entry name" value="PDZ domain-like"/>
    <property type="match status" value="1"/>
</dbReference>
<dbReference type="Proteomes" id="UP001223501">
    <property type="component" value="Chromosome"/>
</dbReference>
<gene>
    <name evidence="1" type="ORF">OBA43_09460</name>
</gene>
<sequence>MKYFPLILIFFSTMLLAQTKKSFLKMNQSIDLVNLEYINNLPFIKVSINNKEYNFLVDTGALTFISTSIQKDLNLKVQSSSSIRDSQNNREIINNTFVSEIKIGKSSFYNIEAHIYDFKGFEFDCLNIDGIIGENLMALALWNIDYLKRNITITEDLNNFDLSTYFLKIPFSTDGQNTPLLPITIKNHVFNFKLDTGSNRGFSIDRNLISVKDSQKVNVKGISSIGAFNKSKISENYYFKLDTFEIGKKVFSDHIFMSGEKNLIGNKFLENFGVIIDWSNKYIYLKNEPIDFNKKSLDSFGFGYSFENNKPYIKLLFEDEGNLELGDEILSIEEMDFTNLSKENVCKYFQNDILKNKSKINISIKRNDNIKDFILEKKRYLE</sequence>
<dbReference type="GO" id="GO:0006508">
    <property type="term" value="P:proteolysis"/>
    <property type="evidence" value="ECO:0007669"/>
    <property type="project" value="UniProtKB-KW"/>
</dbReference>
<dbReference type="InterPro" id="IPR036034">
    <property type="entry name" value="PDZ_sf"/>
</dbReference>
<keyword evidence="2" id="KW-1185">Reference proteome</keyword>
<dbReference type="Gene3D" id="2.40.70.10">
    <property type="entry name" value="Acid Proteases"/>
    <property type="match status" value="2"/>
</dbReference>
<evidence type="ECO:0000313" key="2">
    <source>
        <dbReference type="Proteomes" id="UP001223501"/>
    </source>
</evidence>
<dbReference type="RefSeq" id="WP_225541402.1">
    <property type="nucleotide sequence ID" value="NZ_CP106831.1"/>
</dbReference>
<dbReference type="SUPFAM" id="SSF50630">
    <property type="entry name" value="Acid proteases"/>
    <property type="match status" value="2"/>
</dbReference>
<dbReference type="Pfam" id="PF13650">
    <property type="entry name" value="Asp_protease_2"/>
    <property type="match status" value="1"/>
</dbReference>
<dbReference type="CDD" id="cd05483">
    <property type="entry name" value="retropepsin_like_bacteria"/>
    <property type="match status" value="1"/>
</dbReference>
<keyword evidence="1" id="KW-0645">Protease</keyword>
<dbReference type="GO" id="GO:0008233">
    <property type="term" value="F:peptidase activity"/>
    <property type="evidence" value="ECO:0007669"/>
    <property type="project" value="UniProtKB-KW"/>
</dbReference>
<keyword evidence="1" id="KW-0378">Hydrolase</keyword>
<dbReference type="InterPro" id="IPR034122">
    <property type="entry name" value="Retropepsin-like_bacterial"/>
</dbReference>
<name>A0ABY8V557_9FLAO</name>
<dbReference type="InterPro" id="IPR021109">
    <property type="entry name" value="Peptidase_aspartic_dom_sf"/>
</dbReference>
<evidence type="ECO:0000313" key="1">
    <source>
        <dbReference type="EMBL" id="WIH96497.1"/>
    </source>
</evidence>